<reference evidence="8" key="1">
    <citation type="submission" date="2017-03" db="EMBL/GenBank/DDBJ databases">
        <title>Phytopthora megakarya and P. palmivora, two closely related causual agents of cacao black pod achieved similar genome size and gene model numbers by different mechanisms.</title>
        <authorList>
            <person name="Ali S."/>
            <person name="Shao J."/>
            <person name="Larry D.J."/>
            <person name="Kronmiller B."/>
            <person name="Shen D."/>
            <person name="Strem M.D."/>
            <person name="Melnick R.L."/>
            <person name="Guiltinan M.J."/>
            <person name="Tyler B.M."/>
            <person name="Meinhardt L.W."/>
            <person name="Bailey B.A."/>
        </authorList>
    </citation>
    <scope>NUCLEOTIDE SEQUENCE [LARGE SCALE GENOMIC DNA]</scope>
    <source>
        <strain evidence="8">zdho120</strain>
    </source>
</reference>
<dbReference type="Gene3D" id="3.40.47.10">
    <property type="match status" value="3"/>
</dbReference>
<dbReference type="Pfam" id="PF08540">
    <property type="entry name" value="HMG_CoA_synt_C"/>
    <property type="match status" value="1"/>
</dbReference>
<feature type="active site" description="Proton donor/acceptor" evidence="3">
    <location>
        <position position="88"/>
    </location>
</feature>
<dbReference type="InterPro" id="IPR020841">
    <property type="entry name" value="PKS_Beta-ketoAc_synthase_dom"/>
</dbReference>
<dbReference type="InterPro" id="IPR014030">
    <property type="entry name" value="Ketoacyl_synth_N"/>
</dbReference>
<dbReference type="CDD" id="cd00827">
    <property type="entry name" value="init_cond_enzymes"/>
    <property type="match status" value="1"/>
</dbReference>
<dbReference type="InterPro" id="IPR014031">
    <property type="entry name" value="Ketoacyl_synth_C"/>
</dbReference>
<feature type="binding site" evidence="4">
    <location>
        <position position="257"/>
    </location>
    <ligand>
        <name>CoA</name>
        <dbReference type="ChEBI" id="CHEBI:57287"/>
    </ligand>
</feature>
<dbReference type="SUPFAM" id="SSF53901">
    <property type="entry name" value="Thiolase-like"/>
    <property type="match status" value="4"/>
</dbReference>
<feature type="binding site" evidence="4">
    <location>
        <position position="261"/>
    </location>
    <ligand>
        <name>CoA</name>
        <dbReference type="ChEBI" id="CHEBI:57287"/>
    </ligand>
</feature>
<evidence type="ECO:0000256" key="1">
    <source>
        <dbReference type="ARBA" id="ARBA00007061"/>
    </source>
</evidence>
<dbReference type="PROSITE" id="PS52004">
    <property type="entry name" value="KS3_2"/>
    <property type="match status" value="1"/>
</dbReference>
<dbReference type="GO" id="GO:0004421">
    <property type="term" value="F:hydroxymethylglutaryl-CoA synthase activity"/>
    <property type="evidence" value="ECO:0007669"/>
    <property type="project" value="InterPro"/>
</dbReference>
<feature type="domain" description="Ketosynthase family 3 (KS3)" evidence="6">
    <location>
        <begin position="487"/>
        <end position="958"/>
    </location>
</feature>
<comment type="similarity">
    <text evidence="1">Belongs to the thiolase-like superfamily. HMG-CoA synthase family.</text>
</comment>
<feature type="active site" description="Acyl-thioester intermediate" evidence="3">
    <location>
        <position position="120"/>
    </location>
</feature>
<dbReference type="EMBL" id="NBNE01001030">
    <property type="protein sequence ID" value="OWZ15911.1"/>
    <property type="molecule type" value="Genomic_DNA"/>
</dbReference>
<comment type="similarity">
    <text evidence="5">Belongs to the thiolase-like superfamily. Beta-ketoacyl-ACP synthases family.</text>
</comment>
<dbReference type="InterPro" id="IPR016039">
    <property type="entry name" value="Thiolase-like"/>
</dbReference>
<dbReference type="InterPro" id="IPR013528">
    <property type="entry name" value="HMG_CoA_synth_N"/>
</dbReference>
<dbReference type="Pfam" id="PF02801">
    <property type="entry name" value="Ketoacyl-synt_C"/>
    <property type="match status" value="1"/>
</dbReference>
<feature type="active site" description="Proton donor/acceptor" evidence="3">
    <location>
        <position position="252"/>
    </location>
</feature>
<dbReference type="Pfam" id="PF00109">
    <property type="entry name" value="ketoacyl-synt"/>
    <property type="match status" value="1"/>
</dbReference>
<dbReference type="OrthoDB" id="1269963at2759"/>
<evidence type="ECO:0000256" key="3">
    <source>
        <dbReference type="PIRSR" id="PIRSR610122-1"/>
    </source>
</evidence>
<dbReference type="STRING" id="4795.A0A225WDW1"/>
<accession>A0A225WDW1</accession>
<name>A0A225WDW1_9STRA</name>
<dbReference type="GO" id="GO:0006084">
    <property type="term" value="P:acetyl-CoA metabolic process"/>
    <property type="evidence" value="ECO:0007669"/>
    <property type="project" value="InterPro"/>
</dbReference>
<dbReference type="AlphaFoldDB" id="A0A225WDW1"/>
<feature type="binding site" evidence="4">
    <location>
        <position position="212"/>
    </location>
    <ligand>
        <name>CoA</name>
        <dbReference type="ChEBI" id="CHEBI:57287"/>
    </ligand>
</feature>
<evidence type="ECO:0000313" key="8">
    <source>
        <dbReference type="Proteomes" id="UP000198211"/>
    </source>
</evidence>
<organism evidence="7 8">
    <name type="scientific">Phytophthora megakarya</name>
    <dbReference type="NCBI Taxonomy" id="4795"/>
    <lineage>
        <taxon>Eukaryota</taxon>
        <taxon>Sar</taxon>
        <taxon>Stramenopiles</taxon>
        <taxon>Oomycota</taxon>
        <taxon>Peronosporomycetes</taxon>
        <taxon>Peronosporales</taxon>
        <taxon>Peronosporaceae</taxon>
        <taxon>Phytophthora</taxon>
    </lineage>
</organism>
<proteinExistence type="inferred from homology"/>
<dbReference type="NCBIfam" id="TIGR01833">
    <property type="entry name" value="HMG-CoA-S_euk"/>
    <property type="match status" value="1"/>
</dbReference>
<gene>
    <name evidence="7" type="ORF">PHMEG_00010369</name>
</gene>
<dbReference type="PANTHER" id="PTHR43323">
    <property type="entry name" value="3-HYDROXY-3-METHYLGLUTARYL COENZYME A SYNTHASE"/>
    <property type="match status" value="1"/>
</dbReference>
<keyword evidence="8" id="KW-1185">Reference proteome</keyword>
<evidence type="ECO:0000259" key="6">
    <source>
        <dbReference type="PROSITE" id="PS52004"/>
    </source>
</evidence>
<evidence type="ECO:0000256" key="2">
    <source>
        <dbReference type="ARBA" id="ARBA00022679"/>
    </source>
</evidence>
<dbReference type="InterPro" id="IPR010122">
    <property type="entry name" value="HMG_CoA_synthase_euk"/>
</dbReference>
<evidence type="ECO:0000256" key="4">
    <source>
        <dbReference type="PIRSR" id="PIRSR610122-2"/>
    </source>
</evidence>
<evidence type="ECO:0000313" key="7">
    <source>
        <dbReference type="EMBL" id="OWZ15911.1"/>
    </source>
</evidence>
<comment type="caution">
    <text evidence="7">The sequence shown here is derived from an EMBL/GenBank/DDBJ whole genome shotgun (WGS) entry which is preliminary data.</text>
</comment>
<dbReference type="Proteomes" id="UP000198211">
    <property type="component" value="Unassembled WGS sequence"/>
</dbReference>
<dbReference type="Pfam" id="PF01154">
    <property type="entry name" value="HMG_CoA_synt_N"/>
    <property type="match status" value="1"/>
</dbReference>
<evidence type="ECO:0000256" key="5">
    <source>
        <dbReference type="RuleBase" id="RU003694"/>
    </source>
</evidence>
<keyword evidence="2 5" id="KW-0808">Transferase</keyword>
<protein>
    <submittedName>
        <fullName evidence="7">Hydroxymethylglutaryl-CoA synthase</fullName>
    </submittedName>
</protein>
<dbReference type="GO" id="GO:0010142">
    <property type="term" value="P:farnesyl diphosphate biosynthetic process, mevalonate pathway"/>
    <property type="evidence" value="ECO:0007669"/>
    <property type="project" value="InterPro"/>
</dbReference>
<dbReference type="PANTHER" id="PTHR43323:SF2">
    <property type="entry name" value="HYDROXYMETHYLGLUTARYL-COA SYNTHASE"/>
    <property type="match status" value="1"/>
</dbReference>
<dbReference type="InterPro" id="IPR013746">
    <property type="entry name" value="HMG_CoA_synt_C_dom"/>
</dbReference>
<sequence length="960" mass="104157">MARSARPQDVGILAMEVHFPVDYVDQREMEAFDGVGIGKYTLGLGQLGMAVPGDREDVNALALTAVSRLMSKFRVAPDQVGRLEVGTETLVDKSKSTKTVLMQLFGDNADVDGATVVNACYGGTAALLNAVAWVDSSFWDGRYAIVVATDIAVYARGPARPSGGCAAVAMLIGPDAPMVLDCRTKATHATNVWDFYKPNVNSEYPTVDGKLSNSCYLHALDECYQLFCKKNESVENDGKEVDVDSVDYAVFHSPYNKLVQKSFARLLFLDSRHLLSKDDETAKERFASLSKWSNMSLEDTLNDRELDLALRGLAKEDFKTKVSPSCTTSQQLGNSYTAAVYLNLATLVHARAKDLALGARVLMFSYGSGSLATMFMLRTREPTEPTNAKFSLENIAKSLDLTARLERRKKKTPEEYTASMKLRQCTYGAKNGLKLTQSIVAIPEGDFYLDRIDEMGRRFYACSKSDVTDEGDKQEQFCQTKTTQELAGAVYVTGTSVGLPGQVKVFDGENSIEKLLEGENCIQELTDTEMDKMIAQNIVQMTTDKTTGNVIRAPVSTREKCIQVSAVVNHVDLEKDYGVAATIANSMDEPTQLAVAAGLEAVRNAGLVNGTDDKWQLPENMRDSTGVIYATSFPTMNAAVSETSRFHESKKDSSESTYEMDRKILFRLLVLANAQVAQLTGARGPNTQINAACAGATQAVGMAQDWISSGKCQRVIVVSSDTASSETMMPLIGGGFRALGAACIAPTADAAARPFDVKRCGMIVGSGAIGLVFESPRAYTERLVAEPAHKKTVRLLATQFSNSAYHGASLEPNHVGQELVRFLQRVKTDFGITREEIAHNGVYYSHETGTNASAKSSCAYTEVTALRTAFGSELLAELMITNTKGFTGHPMAVAFEDVAAIEGLQHGRVPPVVHFETHDTNLGETPLRLSPGGAYAHKYALRFAAGFGSQLAFSLYTLAN</sequence>
<dbReference type="FunFam" id="3.40.47.10:FF:000008">
    <property type="entry name" value="3-hydroxy-3-methylglutaryl coenzyme A synthase"/>
    <property type="match status" value="1"/>
</dbReference>